<protein>
    <recommendedName>
        <fullName evidence="2">histidine kinase</fullName>
        <ecNumber evidence="2">2.7.13.3</ecNumber>
    </recommendedName>
</protein>
<dbReference type="Proteomes" id="UP000756530">
    <property type="component" value="Unassembled WGS sequence"/>
</dbReference>
<keyword evidence="5" id="KW-0418">Kinase</keyword>
<dbReference type="InterPro" id="IPR013656">
    <property type="entry name" value="PAS_4"/>
</dbReference>
<keyword evidence="4" id="KW-0808">Transferase</keyword>
<feature type="domain" description="Histidine kinase" evidence="7">
    <location>
        <begin position="118"/>
        <end position="342"/>
    </location>
</feature>
<sequence length="342" mass="37340">MDRNHFLSAIPIPAAWIGPNDRIDAMNPQAVALFSEAVLGRHYATVFRQPALLGAIETALDEGRATHGRHAMLRVGRERNYDVLVTPMSRGAEGLILTFEDITAAEQAGEMRSEFVANVSHELRTPLTAISGFIETLRGPARDDSDARAQFLEIMERETRRMHRLVDDLLSLAKVEDTEGQRPTDTVDVAGLLTSVARSFGPKAEERGVEIVLDGCAAPVVVPGDSDQLTQVFNNLVENAIKYGGSGGIVTIALEQVGHDPRLRGPGVIIRVEDKGDGIDDRHLGRLTERFYRVDTHRSRGMGGTGLGLAIVKHIINRHRGRLRITSEPGQGSRFEVALPVA</sequence>
<dbReference type="RefSeq" id="WP_218392576.1">
    <property type="nucleotide sequence ID" value="NZ_JAHUZE010000002.1"/>
</dbReference>
<gene>
    <name evidence="8" type="ORF">KJP28_10980</name>
</gene>
<dbReference type="SMART" id="SM00387">
    <property type="entry name" value="HATPase_c"/>
    <property type="match status" value="1"/>
</dbReference>
<dbReference type="PANTHER" id="PTHR45453:SF1">
    <property type="entry name" value="PHOSPHATE REGULON SENSOR PROTEIN PHOR"/>
    <property type="match status" value="1"/>
</dbReference>
<evidence type="ECO:0000256" key="1">
    <source>
        <dbReference type="ARBA" id="ARBA00000085"/>
    </source>
</evidence>
<evidence type="ECO:0000256" key="4">
    <source>
        <dbReference type="ARBA" id="ARBA00022679"/>
    </source>
</evidence>
<dbReference type="CDD" id="cd00082">
    <property type="entry name" value="HisKA"/>
    <property type="match status" value="1"/>
</dbReference>
<evidence type="ECO:0000259" key="7">
    <source>
        <dbReference type="PROSITE" id="PS50109"/>
    </source>
</evidence>
<evidence type="ECO:0000256" key="2">
    <source>
        <dbReference type="ARBA" id="ARBA00012438"/>
    </source>
</evidence>
<dbReference type="EMBL" id="JAHUZE010000002">
    <property type="protein sequence ID" value="MBV7379452.1"/>
    <property type="molecule type" value="Genomic_DNA"/>
</dbReference>
<reference evidence="8 9" key="1">
    <citation type="submission" date="2021-05" db="EMBL/GenBank/DDBJ databases">
        <title>Culturable bacteria isolated from Daya Bay.</title>
        <authorList>
            <person name="Zheng W."/>
            <person name="Yu S."/>
            <person name="Huang Y."/>
        </authorList>
    </citation>
    <scope>NUCLEOTIDE SEQUENCE [LARGE SCALE GENOMIC DNA]</scope>
    <source>
        <strain evidence="8 9">DP4N28-5</strain>
    </source>
</reference>
<dbReference type="InterPro" id="IPR050351">
    <property type="entry name" value="BphY/WalK/GraS-like"/>
</dbReference>
<evidence type="ECO:0000313" key="8">
    <source>
        <dbReference type="EMBL" id="MBV7379452.1"/>
    </source>
</evidence>
<dbReference type="PROSITE" id="PS50109">
    <property type="entry name" value="HIS_KIN"/>
    <property type="match status" value="1"/>
</dbReference>
<accession>A0ABS6T2K7</accession>
<evidence type="ECO:0000256" key="3">
    <source>
        <dbReference type="ARBA" id="ARBA00022553"/>
    </source>
</evidence>
<organism evidence="8 9">
    <name type="scientific">Maritimibacter dapengensis</name>
    <dbReference type="NCBI Taxonomy" id="2836868"/>
    <lineage>
        <taxon>Bacteria</taxon>
        <taxon>Pseudomonadati</taxon>
        <taxon>Pseudomonadota</taxon>
        <taxon>Alphaproteobacteria</taxon>
        <taxon>Rhodobacterales</taxon>
        <taxon>Roseobacteraceae</taxon>
        <taxon>Maritimibacter</taxon>
    </lineage>
</organism>
<evidence type="ECO:0000256" key="5">
    <source>
        <dbReference type="ARBA" id="ARBA00022777"/>
    </source>
</evidence>
<comment type="caution">
    <text evidence="8">The sequence shown here is derived from an EMBL/GenBank/DDBJ whole genome shotgun (WGS) entry which is preliminary data.</text>
</comment>
<dbReference type="EC" id="2.7.13.3" evidence="2"/>
<dbReference type="InterPro" id="IPR003661">
    <property type="entry name" value="HisK_dim/P_dom"/>
</dbReference>
<evidence type="ECO:0000313" key="9">
    <source>
        <dbReference type="Proteomes" id="UP000756530"/>
    </source>
</evidence>
<keyword evidence="6" id="KW-0902">Two-component regulatory system</keyword>
<dbReference type="InterPro" id="IPR003594">
    <property type="entry name" value="HATPase_dom"/>
</dbReference>
<name>A0ABS6T2K7_9RHOB</name>
<dbReference type="Pfam" id="PF02518">
    <property type="entry name" value="HATPase_c"/>
    <property type="match status" value="1"/>
</dbReference>
<keyword evidence="3" id="KW-0597">Phosphoprotein</keyword>
<proteinExistence type="predicted"/>
<dbReference type="SMART" id="SM00388">
    <property type="entry name" value="HisKA"/>
    <property type="match status" value="1"/>
</dbReference>
<dbReference type="InterPro" id="IPR005467">
    <property type="entry name" value="His_kinase_dom"/>
</dbReference>
<dbReference type="PANTHER" id="PTHR45453">
    <property type="entry name" value="PHOSPHATE REGULON SENSOR PROTEIN PHOR"/>
    <property type="match status" value="1"/>
</dbReference>
<dbReference type="Pfam" id="PF08448">
    <property type="entry name" value="PAS_4"/>
    <property type="match status" value="1"/>
</dbReference>
<evidence type="ECO:0000256" key="6">
    <source>
        <dbReference type="ARBA" id="ARBA00023012"/>
    </source>
</evidence>
<keyword evidence="9" id="KW-1185">Reference proteome</keyword>
<comment type="catalytic activity">
    <reaction evidence="1">
        <text>ATP + protein L-histidine = ADP + protein N-phospho-L-histidine.</text>
        <dbReference type="EC" id="2.7.13.3"/>
    </reaction>
</comment>
<dbReference type="Pfam" id="PF00512">
    <property type="entry name" value="HisKA"/>
    <property type="match status" value="1"/>
</dbReference>